<organism evidence="6 7">
    <name type="scientific">Paradesertivirga mongoliensis</name>
    <dbReference type="NCBI Taxonomy" id="2100740"/>
    <lineage>
        <taxon>Bacteria</taxon>
        <taxon>Pseudomonadati</taxon>
        <taxon>Bacteroidota</taxon>
        <taxon>Sphingobacteriia</taxon>
        <taxon>Sphingobacteriales</taxon>
        <taxon>Sphingobacteriaceae</taxon>
        <taxon>Paradesertivirga</taxon>
    </lineage>
</organism>
<reference evidence="7" key="1">
    <citation type="journal article" date="2019" name="Int. J. Syst. Evol. Microbiol.">
        <title>The Global Catalogue of Microorganisms (GCM) 10K type strain sequencing project: providing services to taxonomists for standard genome sequencing and annotation.</title>
        <authorList>
            <consortium name="The Broad Institute Genomics Platform"/>
            <consortium name="The Broad Institute Genome Sequencing Center for Infectious Disease"/>
            <person name="Wu L."/>
            <person name="Ma J."/>
        </authorList>
    </citation>
    <scope>NUCLEOTIDE SEQUENCE [LARGE SCALE GENOMIC DNA]</scope>
    <source>
        <strain evidence="7">KCTC 42217</strain>
    </source>
</reference>
<evidence type="ECO:0000256" key="3">
    <source>
        <dbReference type="RuleBase" id="RU000363"/>
    </source>
</evidence>
<protein>
    <submittedName>
        <fullName evidence="6">SDR family oxidoreductase</fullName>
    </submittedName>
</protein>
<dbReference type="PRINTS" id="PR00081">
    <property type="entry name" value="GDHRDH"/>
</dbReference>
<dbReference type="InterPro" id="IPR057326">
    <property type="entry name" value="KR_dom"/>
</dbReference>
<evidence type="ECO:0000313" key="6">
    <source>
        <dbReference type="EMBL" id="MFD2163092.1"/>
    </source>
</evidence>
<dbReference type="RefSeq" id="WP_255901440.1">
    <property type="nucleotide sequence ID" value="NZ_JAFMZO010000002.1"/>
</dbReference>
<gene>
    <name evidence="6" type="ORF">ACFSJU_11870</name>
</gene>
<comment type="caution">
    <text evidence="6">The sequence shown here is derived from an EMBL/GenBank/DDBJ whole genome shotgun (WGS) entry which is preliminary data.</text>
</comment>
<keyword evidence="4" id="KW-1133">Transmembrane helix</keyword>
<keyword evidence="7" id="KW-1185">Reference proteome</keyword>
<dbReference type="InterPro" id="IPR036291">
    <property type="entry name" value="NAD(P)-bd_dom_sf"/>
</dbReference>
<dbReference type="PANTHER" id="PTHR44196">
    <property type="entry name" value="DEHYDROGENASE/REDUCTASE SDR FAMILY MEMBER 7B"/>
    <property type="match status" value="1"/>
</dbReference>
<proteinExistence type="inferred from homology"/>
<keyword evidence="2" id="KW-0560">Oxidoreductase</keyword>
<feature type="transmembrane region" description="Helical" evidence="4">
    <location>
        <begin position="308"/>
        <end position="326"/>
    </location>
</feature>
<keyword evidence="4" id="KW-0812">Transmembrane</keyword>
<dbReference type="SMART" id="SM00822">
    <property type="entry name" value="PKS_KR"/>
    <property type="match status" value="1"/>
</dbReference>
<feature type="domain" description="Ketoreductase" evidence="5">
    <location>
        <begin position="13"/>
        <end position="155"/>
    </location>
</feature>
<dbReference type="PANTHER" id="PTHR44196:SF1">
    <property type="entry name" value="DEHYDROGENASE_REDUCTASE SDR FAMILY MEMBER 7B"/>
    <property type="match status" value="1"/>
</dbReference>
<evidence type="ECO:0000256" key="4">
    <source>
        <dbReference type="SAM" id="Phobius"/>
    </source>
</evidence>
<comment type="similarity">
    <text evidence="1 3">Belongs to the short-chain dehydrogenases/reductases (SDR) family.</text>
</comment>
<dbReference type="InterPro" id="IPR002347">
    <property type="entry name" value="SDR_fam"/>
</dbReference>
<dbReference type="InterPro" id="IPR020904">
    <property type="entry name" value="Sc_DH/Rdtase_CS"/>
</dbReference>
<dbReference type="PRINTS" id="PR00080">
    <property type="entry name" value="SDRFAMILY"/>
</dbReference>
<evidence type="ECO:0000259" key="5">
    <source>
        <dbReference type="SMART" id="SM00822"/>
    </source>
</evidence>
<dbReference type="Gene3D" id="3.40.50.720">
    <property type="entry name" value="NAD(P)-binding Rossmann-like Domain"/>
    <property type="match status" value="1"/>
</dbReference>
<dbReference type="Pfam" id="PF00106">
    <property type="entry name" value="adh_short"/>
    <property type="match status" value="1"/>
</dbReference>
<keyword evidence="4" id="KW-0472">Membrane</keyword>
<dbReference type="EMBL" id="JBHUHZ010000002">
    <property type="protein sequence ID" value="MFD2163092.1"/>
    <property type="molecule type" value="Genomic_DNA"/>
</dbReference>
<dbReference type="PROSITE" id="PS00061">
    <property type="entry name" value="ADH_SHORT"/>
    <property type="match status" value="1"/>
</dbReference>
<sequence>MKNPIKQRPVHDKTVVITGASSGAGRATALVFAGQRATLILAGRRTKLLEELVEECEELGARALAVTVDVTDYNAVKNLAHEAITFSGRIDVWINNAGVLAAGPFDQMPIEIHRRVVDINLMGYINGAHAVLPYFKQQGYGVLINNISVGAWIATPYAAAYTASKFGLLGFANALRGELRNDKHIYVCNLFPAFLDTPGIQHAANYTGKVLRPAPPVYSPQRVANAMLRLSTRPQNSTTTDLAAPFLKAAYSLAPALTVDIAAGVMQRYFKNAYPIPSTSGNVLSPVRYGSSVSGGWQTLLLQKALPAIGKAAIILASLSVGLLLLGKR</sequence>
<dbReference type="Proteomes" id="UP001597387">
    <property type="component" value="Unassembled WGS sequence"/>
</dbReference>
<evidence type="ECO:0000313" key="7">
    <source>
        <dbReference type="Proteomes" id="UP001597387"/>
    </source>
</evidence>
<evidence type="ECO:0000256" key="2">
    <source>
        <dbReference type="ARBA" id="ARBA00023002"/>
    </source>
</evidence>
<accession>A0ABW4ZN92</accession>
<evidence type="ECO:0000256" key="1">
    <source>
        <dbReference type="ARBA" id="ARBA00006484"/>
    </source>
</evidence>
<dbReference type="NCBIfam" id="NF004792">
    <property type="entry name" value="PRK06139.1"/>
    <property type="match status" value="1"/>
</dbReference>
<name>A0ABW4ZN92_9SPHI</name>
<dbReference type="SUPFAM" id="SSF51735">
    <property type="entry name" value="NAD(P)-binding Rossmann-fold domains"/>
    <property type="match status" value="1"/>
</dbReference>